<evidence type="ECO:0000313" key="2">
    <source>
        <dbReference type="WBParaSite" id="Hba_21437"/>
    </source>
</evidence>
<name>A0A1I7XVN4_HETBA</name>
<keyword evidence="1" id="KW-1185">Reference proteome</keyword>
<proteinExistence type="predicted"/>
<dbReference type="AlphaFoldDB" id="A0A1I7XVN4"/>
<sequence length="82" mass="9082">MKFVAVDSALIAAESKPLKGDSYAIIIELRRCFKHLTSAVSFTFSTAILTRFNDVRNEHDVTLFTKAGNRTGNTTATGCYFM</sequence>
<dbReference type="WBParaSite" id="Hba_21437">
    <property type="protein sequence ID" value="Hba_21437"/>
    <property type="gene ID" value="Hba_21437"/>
</dbReference>
<evidence type="ECO:0000313" key="1">
    <source>
        <dbReference type="Proteomes" id="UP000095283"/>
    </source>
</evidence>
<accession>A0A1I7XVN4</accession>
<dbReference type="Proteomes" id="UP000095283">
    <property type="component" value="Unplaced"/>
</dbReference>
<organism evidence="1 2">
    <name type="scientific">Heterorhabditis bacteriophora</name>
    <name type="common">Entomopathogenic nematode worm</name>
    <dbReference type="NCBI Taxonomy" id="37862"/>
    <lineage>
        <taxon>Eukaryota</taxon>
        <taxon>Metazoa</taxon>
        <taxon>Ecdysozoa</taxon>
        <taxon>Nematoda</taxon>
        <taxon>Chromadorea</taxon>
        <taxon>Rhabditida</taxon>
        <taxon>Rhabditina</taxon>
        <taxon>Rhabditomorpha</taxon>
        <taxon>Strongyloidea</taxon>
        <taxon>Heterorhabditidae</taxon>
        <taxon>Heterorhabditis</taxon>
    </lineage>
</organism>
<reference evidence="2" key="1">
    <citation type="submission" date="2016-11" db="UniProtKB">
        <authorList>
            <consortium name="WormBaseParasite"/>
        </authorList>
    </citation>
    <scope>IDENTIFICATION</scope>
</reference>
<protein>
    <submittedName>
        <fullName evidence="2">Uncharacterized protein</fullName>
    </submittedName>
</protein>